<feature type="chain" id="PRO_5007631470" evidence="2">
    <location>
        <begin position="22"/>
        <end position="450"/>
    </location>
</feature>
<name>A0A158R591_9BILA</name>
<dbReference type="WBParaSite" id="SMUV_0000589701-mRNA-1">
    <property type="protein sequence ID" value="SMUV_0000589701-mRNA-1"/>
    <property type="gene ID" value="SMUV_0000589701"/>
</dbReference>
<dbReference type="Proteomes" id="UP000046393">
    <property type="component" value="Unplaced"/>
</dbReference>
<sequence length="450" mass="50001">MLMLILTTQIQMLFFRLATRAEYNISSGGFQSDMMNSHTTFTIGTSHQFLEDIEFPEEDVIKFDSSTYLSKDEASDDRASSAEEGDVVTPLIEFRSFVNDAEEEDPDQCLACSSELEVSSTSKEFEGVAAMPLSYDSVDSSADSHTESLSANKAALLKPAVVKRNRAKSAMNKSRPSEPSTDGTVRKEERPKRPKKPSVREYQNSPVQQRPPKKTQPTRTQLLMEQIKASIAAEKNKPKKEIKSRLGPLLASPVVRKSAESRPSGITAKENHSKVSISPNAKRRRNEPLKAVNNIVNPSSMTPQRCPKSRQSLLPSKTSSKSEKLCTSKSNVNDRSQTRRSQKDSDALSLRKVILVFLCSSLTLNYFTSGTGLYQPSTSSQHSQNKTSVISEAAKIAQLRGVAHSFTAIAVALRYMSEKNDVLTASLHKQNEYYCKFGNNRRDEKLECPD</sequence>
<accession>A0A158R591</accession>
<feature type="compositionally biased region" description="Polar residues" evidence="1">
    <location>
        <begin position="171"/>
        <end position="183"/>
    </location>
</feature>
<feature type="region of interest" description="Disordered" evidence="1">
    <location>
        <begin position="160"/>
        <end position="219"/>
    </location>
</feature>
<keyword evidence="2" id="KW-0732">Signal</keyword>
<dbReference type="STRING" id="451379.A0A158R591"/>
<reference evidence="4" key="1">
    <citation type="submission" date="2016-04" db="UniProtKB">
        <authorList>
            <consortium name="WormBaseParasite"/>
        </authorList>
    </citation>
    <scope>IDENTIFICATION</scope>
</reference>
<evidence type="ECO:0000313" key="3">
    <source>
        <dbReference type="Proteomes" id="UP000046393"/>
    </source>
</evidence>
<feature type="signal peptide" evidence="2">
    <location>
        <begin position="1"/>
        <end position="21"/>
    </location>
</feature>
<feature type="compositionally biased region" description="Polar residues" evidence="1">
    <location>
        <begin position="294"/>
        <end position="319"/>
    </location>
</feature>
<feature type="region of interest" description="Disordered" evidence="1">
    <location>
        <begin position="253"/>
        <end position="345"/>
    </location>
</feature>
<evidence type="ECO:0000313" key="4">
    <source>
        <dbReference type="WBParaSite" id="SMUV_0000589701-mRNA-1"/>
    </source>
</evidence>
<dbReference type="AlphaFoldDB" id="A0A158R591"/>
<protein>
    <submittedName>
        <fullName evidence="4">TPX2_importin domain-containing protein</fullName>
    </submittedName>
</protein>
<evidence type="ECO:0000256" key="2">
    <source>
        <dbReference type="SAM" id="SignalP"/>
    </source>
</evidence>
<keyword evidence="3" id="KW-1185">Reference proteome</keyword>
<evidence type="ECO:0000256" key="1">
    <source>
        <dbReference type="SAM" id="MobiDB-lite"/>
    </source>
</evidence>
<organism evidence="3 4">
    <name type="scientific">Syphacia muris</name>
    <dbReference type="NCBI Taxonomy" id="451379"/>
    <lineage>
        <taxon>Eukaryota</taxon>
        <taxon>Metazoa</taxon>
        <taxon>Ecdysozoa</taxon>
        <taxon>Nematoda</taxon>
        <taxon>Chromadorea</taxon>
        <taxon>Rhabditida</taxon>
        <taxon>Spirurina</taxon>
        <taxon>Oxyuridomorpha</taxon>
        <taxon>Oxyuroidea</taxon>
        <taxon>Oxyuridae</taxon>
        <taxon>Syphacia</taxon>
    </lineage>
</organism>
<proteinExistence type="predicted"/>